<dbReference type="Proteomes" id="UP001079535">
    <property type="component" value="Unassembled WGS sequence"/>
</dbReference>
<dbReference type="RefSeq" id="WP_268803350.1">
    <property type="nucleotide sequence ID" value="NZ_JAPRAY010000003.1"/>
</dbReference>
<gene>
    <name evidence="3" type="ORF">OZZ17_02980</name>
</gene>
<sequence length="227" mass="27145">MEYLEMFFELDFVSIILAIVTILLAWQFLDKLLVWFWEKTGIEFRHIRKRREEHELLMKTAENLSRLQEQHQEDVERVTQNDREMQQEFSEFVEELKSALTAQREQMDIYAQNRINDREKSREVQRELSESIDKLAEGAEERKKQIKALMCGSMELLGDKIDQRFSKYVAMNGIPENEVSEFDGLFFAYKLLNGNHGREQKYKYVKEHLPVLPVEINPVYDEENTEK</sequence>
<evidence type="ECO:0000313" key="4">
    <source>
        <dbReference type="Proteomes" id="UP001079535"/>
    </source>
</evidence>
<protein>
    <submittedName>
        <fullName evidence="3">Uncharacterized protein</fullName>
    </submittedName>
</protein>
<accession>A0A9Q4F071</accession>
<keyword evidence="2" id="KW-1133">Transmembrane helix</keyword>
<evidence type="ECO:0000256" key="1">
    <source>
        <dbReference type="SAM" id="Coils"/>
    </source>
</evidence>
<reference evidence="3" key="1">
    <citation type="submission" date="2022-11" db="EMBL/GenBank/DDBJ databases">
        <title>Temperate bacteriophages infecting mucin-degrading bacterium Ruminococcus gnavus from the human gut.</title>
        <authorList>
            <person name="Buttimer C."/>
        </authorList>
    </citation>
    <scope>NUCLEOTIDE SEQUENCE</scope>
    <source>
        <strain evidence="3">CCUG 49994</strain>
    </source>
</reference>
<evidence type="ECO:0000256" key="2">
    <source>
        <dbReference type="SAM" id="Phobius"/>
    </source>
</evidence>
<feature type="transmembrane region" description="Helical" evidence="2">
    <location>
        <begin position="12"/>
        <end position="29"/>
    </location>
</feature>
<keyword evidence="1" id="KW-0175">Coiled coil</keyword>
<organism evidence="3 4">
    <name type="scientific">Mediterraneibacter gnavus</name>
    <name type="common">Ruminococcus gnavus</name>
    <dbReference type="NCBI Taxonomy" id="33038"/>
    <lineage>
        <taxon>Bacteria</taxon>
        <taxon>Bacillati</taxon>
        <taxon>Bacillota</taxon>
        <taxon>Clostridia</taxon>
        <taxon>Lachnospirales</taxon>
        <taxon>Lachnospiraceae</taxon>
        <taxon>Mediterraneibacter</taxon>
    </lineage>
</organism>
<feature type="coiled-coil region" evidence="1">
    <location>
        <begin position="50"/>
        <end position="113"/>
    </location>
</feature>
<keyword evidence="2" id="KW-0472">Membrane</keyword>
<keyword evidence="2" id="KW-0812">Transmembrane</keyword>
<proteinExistence type="predicted"/>
<evidence type="ECO:0000313" key="3">
    <source>
        <dbReference type="EMBL" id="MCZ0666502.1"/>
    </source>
</evidence>
<name>A0A9Q4F071_MEDGN</name>
<dbReference type="AlphaFoldDB" id="A0A9Q4F071"/>
<dbReference type="EMBL" id="JAPRAY010000003">
    <property type="protein sequence ID" value="MCZ0666502.1"/>
    <property type="molecule type" value="Genomic_DNA"/>
</dbReference>
<comment type="caution">
    <text evidence="3">The sequence shown here is derived from an EMBL/GenBank/DDBJ whole genome shotgun (WGS) entry which is preliminary data.</text>
</comment>